<dbReference type="InterPro" id="IPR036568">
    <property type="entry name" value="GGCT-like_sf"/>
</dbReference>
<dbReference type="InterPro" id="IPR013024">
    <property type="entry name" value="GGCT-like"/>
</dbReference>
<dbReference type="AlphaFoldDB" id="A0A1M6W3S6"/>
<dbReference type="SUPFAM" id="SSF110857">
    <property type="entry name" value="Gamma-glutamyl cyclotransferase-like"/>
    <property type="match status" value="1"/>
</dbReference>
<reference evidence="2" key="1">
    <citation type="submission" date="2016-11" db="EMBL/GenBank/DDBJ databases">
        <authorList>
            <person name="Varghese N."/>
            <person name="Submissions S."/>
        </authorList>
    </citation>
    <scope>NUCLEOTIDE SEQUENCE [LARGE SCALE GENOMIC DNA]</scope>
    <source>
        <strain evidence="2">DSM 29327</strain>
    </source>
</reference>
<organism evidence="1 2">
    <name type="scientific">Roseovarius marisflavi</name>
    <dbReference type="NCBI Taxonomy" id="1054996"/>
    <lineage>
        <taxon>Bacteria</taxon>
        <taxon>Pseudomonadati</taxon>
        <taxon>Pseudomonadota</taxon>
        <taxon>Alphaproteobacteria</taxon>
        <taxon>Rhodobacterales</taxon>
        <taxon>Roseobacteraceae</taxon>
        <taxon>Roseovarius</taxon>
    </lineage>
</organism>
<dbReference type="Proteomes" id="UP000184191">
    <property type="component" value="Unassembled WGS sequence"/>
</dbReference>
<evidence type="ECO:0000313" key="2">
    <source>
        <dbReference type="Proteomes" id="UP000184191"/>
    </source>
</evidence>
<keyword evidence="2" id="KW-1185">Reference proteome</keyword>
<name>A0A1M6W3S6_9RHOB</name>
<gene>
    <name evidence="1" type="ORF">SAMN05444414_10298</name>
</gene>
<proteinExistence type="predicted"/>
<sequence>MLGATMIQIKGPIISPLHDAYFFGYGSLVNRATHVFAEAHPAQLRGWRRVWRHTDLRPVAFLTVVPDPASTIDGLIAAVPGADWPALDLREAAYARVPAHKQVSHPLPHRPEIAVYSIPKGAHGAPSIAHPILLSYLDVVVQGYAREFGPEGVARFFETTHGWDAPILDDRAAPRYPRHQPLSAAERVLADEHLERVNARLIRDTP</sequence>
<evidence type="ECO:0008006" key="3">
    <source>
        <dbReference type="Google" id="ProtNLM"/>
    </source>
</evidence>
<dbReference type="STRING" id="1054996.SAMN05444414_10298"/>
<dbReference type="CDD" id="cd06661">
    <property type="entry name" value="GGCT_like"/>
    <property type="match status" value="1"/>
</dbReference>
<accession>A0A1M6W3S6</accession>
<dbReference type="EMBL" id="FRBN01000002">
    <property type="protein sequence ID" value="SHK88400.1"/>
    <property type="molecule type" value="Genomic_DNA"/>
</dbReference>
<protein>
    <recommendedName>
        <fullName evidence="3">ChaC-like protein</fullName>
    </recommendedName>
</protein>
<dbReference type="Gene3D" id="3.10.490.10">
    <property type="entry name" value="Gamma-glutamyl cyclotransferase-like"/>
    <property type="match status" value="1"/>
</dbReference>
<evidence type="ECO:0000313" key="1">
    <source>
        <dbReference type="EMBL" id="SHK88400.1"/>
    </source>
</evidence>